<proteinExistence type="predicted"/>
<dbReference type="EMBL" id="ML741803">
    <property type="protein sequence ID" value="KAE8326024.1"/>
    <property type="molecule type" value="Genomic_DNA"/>
</dbReference>
<organism evidence="1 2">
    <name type="scientific">Aspergillus sergii</name>
    <dbReference type="NCBI Taxonomy" id="1034303"/>
    <lineage>
        <taxon>Eukaryota</taxon>
        <taxon>Fungi</taxon>
        <taxon>Dikarya</taxon>
        <taxon>Ascomycota</taxon>
        <taxon>Pezizomycotina</taxon>
        <taxon>Eurotiomycetes</taxon>
        <taxon>Eurotiomycetidae</taxon>
        <taxon>Eurotiales</taxon>
        <taxon>Aspergillaceae</taxon>
        <taxon>Aspergillus</taxon>
        <taxon>Aspergillus subgen. Circumdati</taxon>
    </lineage>
</organism>
<evidence type="ECO:0000313" key="2">
    <source>
        <dbReference type="Proteomes" id="UP000325945"/>
    </source>
</evidence>
<dbReference type="AlphaFoldDB" id="A0A5N6WYK7"/>
<reference evidence="2" key="1">
    <citation type="submission" date="2019-04" db="EMBL/GenBank/DDBJ databases">
        <title>Friends and foes A comparative genomics studyof 23 Aspergillus species from section Flavi.</title>
        <authorList>
            <consortium name="DOE Joint Genome Institute"/>
            <person name="Kjaerbolling I."/>
            <person name="Vesth T."/>
            <person name="Frisvad J.C."/>
            <person name="Nybo J.L."/>
            <person name="Theobald S."/>
            <person name="Kildgaard S."/>
            <person name="Isbrandt T."/>
            <person name="Kuo A."/>
            <person name="Sato A."/>
            <person name="Lyhne E.K."/>
            <person name="Kogle M.E."/>
            <person name="Wiebenga A."/>
            <person name="Kun R.S."/>
            <person name="Lubbers R.J."/>
            <person name="Makela M.R."/>
            <person name="Barry K."/>
            <person name="Chovatia M."/>
            <person name="Clum A."/>
            <person name="Daum C."/>
            <person name="Haridas S."/>
            <person name="He G."/>
            <person name="LaButti K."/>
            <person name="Lipzen A."/>
            <person name="Mondo S."/>
            <person name="Riley R."/>
            <person name="Salamov A."/>
            <person name="Simmons B.A."/>
            <person name="Magnuson J.K."/>
            <person name="Henrissat B."/>
            <person name="Mortensen U.H."/>
            <person name="Larsen T.O."/>
            <person name="Devries R.P."/>
            <person name="Grigoriev I.V."/>
            <person name="Machida M."/>
            <person name="Baker S.E."/>
            <person name="Andersen M.R."/>
        </authorList>
    </citation>
    <scope>NUCLEOTIDE SEQUENCE [LARGE SCALE GENOMIC DNA]</scope>
    <source>
        <strain evidence="2">CBS 130017</strain>
    </source>
</reference>
<dbReference type="PANTHER" id="PTHR37540">
    <property type="entry name" value="TRANSCRIPTION FACTOR (ACR-2), PUTATIVE-RELATED-RELATED"/>
    <property type="match status" value="1"/>
</dbReference>
<accession>A0A5N6WYK7</accession>
<keyword evidence="2" id="KW-1185">Reference proteome</keyword>
<name>A0A5N6WYK7_9EURO</name>
<evidence type="ECO:0008006" key="3">
    <source>
        <dbReference type="Google" id="ProtNLM"/>
    </source>
</evidence>
<gene>
    <name evidence="1" type="ORF">BDV39DRAFT_216191</name>
</gene>
<dbReference type="PANTHER" id="PTHR37540:SF9">
    <property type="entry name" value="ZN(2)-C6 FUNGAL-TYPE DOMAIN-CONTAINING PROTEIN"/>
    <property type="match status" value="1"/>
</dbReference>
<dbReference type="Proteomes" id="UP000325945">
    <property type="component" value="Unassembled WGS sequence"/>
</dbReference>
<evidence type="ECO:0000313" key="1">
    <source>
        <dbReference type="EMBL" id="KAE8326024.1"/>
    </source>
</evidence>
<sequence length="480" mass="54497">MEKTFCFIDGFQPGRMSKKLMRRHVMKGKNAGKKIHRASREGLSKDSHQPKAINASGLHLKPGNDNTGMDLGPVDRKFGDTILTGSFPMVEVNPYSLDIINQFFNLTTERLYPISLGFSLCEVKLLWLRLVFTDEAAYHCNLSLMQACNEIYLGNGTSSRALYHLSQTLTQIQRRLDSCDALSDSTMGLIISLIMQEQIRSQGAAAEVHARGLQKMVELRGGLSGLDRNLTLVLKYGRPTMFFRDHMPEVWNKLASDGHRLDHAPVTPWNGLHPHLNAIFSDIMNLCCLLNCKPRQPILDLLGFEETFVSICYRLLRFLPMQDFPCRIDMQTVCHLGLLMFTMTTFFQVGQKQIVDFKALSLRFQNFLNSDSCELEDSMSLWLLTLCGIWCSKDINNGLVASRIHLLAEQQGIDSWSELRGCLGTFPWIHALHDEPGHRLWDQISWSYAQVIAHHVKPWPVNFSETTQSFSASWLDTARG</sequence>
<protein>
    <recommendedName>
        <fullName evidence="3">Fungal-specific transcription factor domain-containing protein</fullName>
    </recommendedName>
</protein>